<dbReference type="GO" id="GO:0005654">
    <property type="term" value="C:nucleoplasm"/>
    <property type="evidence" value="ECO:0007669"/>
    <property type="project" value="TreeGrafter"/>
</dbReference>
<dbReference type="GO" id="GO:0046872">
    <property type="term" value="F:metal ion binding"/>
    <property type="evidence" value="ECO:0007669"/>
    <property type="project" value="UniProtKB-KW"/>
</dbReference>
<gene>
    <name evidence="15" type="primary">OAS3</name>
</gene>
<proteinExistence type="inferred from homology"/>
<dbReference type="AlphaFoldDB" id="A0AA97KB03"/>
<dbReference type="GO" id="GO:0045071">
    <property type="term" value="P:negative regulation of viral genome replication"/>
    <property type="evidence" value="ECO:0007669"/>
    <property type="project" value="TreeGrafter"/>
</dbReference>
<comment type="cofactor">
    <cofactor evidence="2">
        <name>Mg(2+)</name>
        <dbReference type="ChEBI" id="CHEBI:18420"/>
    </cofactor>
</comment>
<keyword evidence="9" id="KW-0694">RNA-binding</keyword>
<dbReference type="EC" id="2.7.7.84" evidence="5"/>
<evidence type="ECO:0000256" key="8">
    <source>
        <dbReference type="ARBA" id="ARBA00022859"/>
    </source>
</evidence>
<evidence type="ECO:0000256" key="4">
    <source>
        <dbReference type="ARBA" id="ARBA00009526"/>
    </source>
</evidence>
<feature type="domain" description="2'-5'-oligoadenylate synthetase 1" evidence="13">
    <location>
        <begin position="1025"/>
        <end position="1215"/>
    </location>
</feature>
<keyword evidence="14" id="KW-1185">Reference proteome</keyword>
<comment type="similarity">
    <text evidence="4">Belongs to the 2-5A synthase family.</text>
</comment>
<evidence type="ECO:0000256" key="10">
    <source>
        <dbReference type="ARBA" id="ARBA00023118"/>
    </source>
</evidence>
<feature type="domain" description="2'-5'-oligoadenylate synthetase 1" evidence="13">
    <location>
        <begin position="164"/>
        <end position="343"/>
    </location>
</feature>
<dbReference type="Proteomes" id="UP001190640">
    <property type="component" value="Chromosome 13"/>
</dbReference>
<dbReference type="GO" id="GO:0045087">
    <property type="term" value="P:innate immune response"/>
    <property type="evidence" value="ECO:0007669"/>
    <property type="project" value="UniProtKB-KW"/>
</dbReference>
<keyword evidence="7" id="KW-0399">Innate immunity</keyword>
<dbReference type="PANTHER" id="PTHR11258:SF7">
    <property type="entry name" value="2'-5'-OLIGOADENYLATE SYNTHASE-LIKE PROTEIN 2"/>
    <property type="match status" value="1"/>
</dbReference>
<comment type="subcellular location">
    <subcellularLocation>
        <location evidence="3">Cytoplasm</location>
    </subcellularLocation>
</comment>
<evidence type="ECO:0000313" key="14">
    <source>
        <dbReference type="Proteomes" id="UP001190640"/>
    </source>
</evidence>
<feature type="domain" description="Polymerase nucleotidyl transferase" evidence="12">
    <location>
        <begin position="916"/>
        <end position="965"/>
    </location>
</feature>
<dbReference type="PROSITE" id="PS50152">
    <property type="entry name" value="25A_SYNTH_3"/>
    <property type="match status" value="3"/>
</dbReference>
<dbReference type="InterPro" id="IPR018952">
    <property type="entry name" value="2-5-oligoAdlate_synth_1_dom2/C"/>
</dbReference>
<dbReference type="KEGG" id="emc:129340959"/>
<dbReference type="SUPFAM" id="SSF81301">
    <property type="entry name" value="Nucleotidyltransferase"/>
    <property type="match status" value="3"/>
</dbReference>
<dbReference type="Gene3D" id="3.30.460.10">
    <property type="entry name" value="Beta Polymerase, domain 2"/>
    <property type="match status" value="3"/>
</dbReference>
<dbReference type="GO" id="GO:0003725">
    <property type="term" value="F:double-stranded RNA binding"/>
    <property type="evidence" value="ECO:0007669"/>
    <property type="project" value="TreeGrafter"/>
</dbReference>
<dbReference type="FunFam" id="1.10.1410.20:FF:000001">
    <property type="entry name" value="2'-5'-oligoadenylate synthetase 1"/>
    <property type="match status" value="3"/>
</dbReference>
<dbReference type="GO" id="GO:0051607">
    <property type="term" value="P:defense response to virus"/>
    <property type="evidence" value="ECO:0007669"/>
    <property type="project" value="UniProtKB-KW"/>
</dbReference>
<evidence type="ECO:0000256" key="7">
    <source>
        <dbReference type="ARBA" id="ARBA00022588"/>
    </source>
</evidence>
<comment type="catalytic activity">
    <reaction evidence="1">
        <text>3 ATP = 5'-triphosphoadenylyl-(2'-&gt;5')-adenylyl-(2'-&gt;5')-adenosine + 2 diphosphate</text>
        <dbReference type="Rhea" id="RHEA:34407"/>
        <dbReference type="ChEBI" id="CHEBI:30616"/>
        <dbReference type="ChEBI" id="CHEBI:33019"/>
        <dbReference type="ChEBI" id="CHEBI:67143"/>
        <dbReference type="EC" id="2.7.7.84"/>
    </reaction>
</comment>
<dbReference type="InterPro" id="IPR006117">
    <property type="entry name" value="2-5OAS_C_CS"/>
</dbReference>
<organism evidence="14 15">
    <name type="scientific">Eublepharis macularius</name>
    <name type="common">Leopard gecko</name>
    <name type="synonym">Cyrtodactylus macularius</name>
    <dbReference type="NCBI Taxonomy" id="481883"/>
    <lineage>
        <taxon>Eukaryota</taxon>
        <taxon>Metazoa</taxon>
        <taxon>Chordata</taxon>
        <taxon>Craniata</taxon>
        <taxon>Vertebrata</taxon>
        <taxon>Euteleostomi</taxon>
        <taxon>Lepidosauria</taxon>
        <taxon>Squamata</taxon>
        <taxon>Bifurcata</taxon>
        <taxon>Gekkota</taxon>
        <taxon>Eublepharidae</taxon>
        <taxon>Eublepharinae</taxon>
        <taxon>Eublepharis</taxon>
    </lineage>
</organism>
<dbReference type="InterPro" id="IPR006116">
    <property type="entry name" value="NT_2-5OAS_ClassI-CCAase"/>
</dbReference>
<dbReference type="PANTHER" id="PTHR11258">
    <property type="entry name" value="2-5 OLIGOADENYLATE SYNTHETASE"/>
    <property type="match status" value="1"/>
</dbReference>
<dbReference type="InterPro" id="IPR002934">
    <property type="entry name" value="Polymerase_NTP_transf_dom"/>
</dbReference>
<accession>A0AA97KB03</accession>
<evidence type="ECO:0000256" key="6">
    <source>
        <dbReference type="ARBA" id="ARBA00022490"/>
    </source>
</evidence>
<dbReference type="RefSeq" id="XP_054851831.1">
    <property type="nucleotide sequence ID" value="XM_054995856.1"/>
</dbReference>
<dbReference type="FunFam" id="3.30.460.10:FF:000007">
    <property type="entry name" value="2'-5'-oligoadenylate synthetase 1"/>
    <property type="match status" value="3"/>
</dbReference>
<dbReference type="CDD" id="cd05400">
    <property type="entry name" value="NT_2-5OAS_ClassI-CCAase"/>
    <property type="match status" value="3"/>
</dbReference>
<dbReference type="GO" id="GO:0005829">
    <property type="term" value="C:cytosol"/>
    <property type="evidence" value="ECO:0007669"/>
    <property type="project" value="TreeGrafter"/>
</dbReference>
<feature type="domain" description="Polymerase nucleotidyl transferase" evidence="12">
    <location>
        <begin position="463"/>
        <end position="530"/>
    </location>
</feature>
<dbReference type="Pfam" id="PF10421">
    <property type="entry name" value="OAS1_C"/>
    <property type="match status" value="3"/>
</dbReference>
<dbReference type="CTD" id="4940"/>
<evidence type="ECO:0000259" key="12">
    <source>
        <dbReference type="Pfam" id="PF01909"/>
    </source>
</evidence>
<dbReference type="Gene3D" id="1.10.1410.20">
    <property type="entry name" value="2'-5'-oligoadenylate synthetase 1, domain 2"/>
    <property type="match status" value="3"/>
</dbReference>
<name>A0AA97KB03_EUBMA</name>
<dbReference type="PROSITE" id="PS00833">
    <property type="entry name" value="25A_SYNTH_2"/>
    <property type="match status" value="2"/>
</dbReference>
<evidence type="ECO:0000256" key="9">
    <source>
        <dbReference type="ARBA" id="ARBA00022884"/>
    </source>
</evidence>
<keyword evidence="6" id="KW-0963">Cytoplasm</keyword>
<dbReference type="SUPFAM" id="SSF81631">
    <property type="entry name" value="PAP/OAS1 substrate-binding domain"/>
    <property type="match status" value="3"/>
</dbReference>
<dbReference type="GeneID" id="129340959"/>
<feature type="domain" description="Polymerase nucleotidyl transferase" evidence="12">
    <location>
        <begin position="37"/>
        <end position="126"/>
    </location>
</feature>
<evidence type="ECO:0000256" key="5">
    <source>
        <dbReference type="ARBA" id="ARBA00012577"/>
    </source>
</evidence>
<feature type="region of interest" description="Disordered" evidence="11">
    <location>
        <begin position="1221"/>
        <end position="1251"/>
    </location>
</feature>
<protein>
    <recommendedName>
        <fullName evidence="5">2'-5' oligoadenylate synthase</fullName>
        <ecNumber evidence="5">2.7.7.84</ecNumber>
    </recommendedName>
</protein>
<dbReference type="Pfam" id="PF01909">
    <property type="entry name" value="NTP_transf_2"/>
    <property type="match status" value="3"/>
</dbReference>
<feature type="domain" description="2'-5'-oligoadenylate synthetase 1" evidence="13">
    <location>
        <begin position="589"/>
        <end position="775"/>
    </location>
</feature>
<dbReference type="InterPro" id="IPR043518">
    <property type="entry name" value="2-5OAS_N_CS"/>
</dbReference>
<evidence type="ECO:0000259" key="13">
    <source>
        <dbReference type="Pfam" id="PF10421"/>
    </source>
</evidence>
<evidence type="ECO:0000256" key="3">
    <source>
        <dbReference type="ARBA" id="ARBA00004496"/>
    </source>
</evidence>
<keyword evidence="8" id="KW-0391">Immunity</keyword>
<feature type="compositionally biased region" description="Basic and acidic residues" evidence="11">
    <location>
        <begin position="1221"/>
        <end position="1232"/>
    </location>
</feature>
<dbReference type="GO" id="GO:0016020">
    <property type="term" value="C:membrane"/>
    <property type="evidence" value="ECO:0007669"/>
    <property type="project" value="TreeGrafter"/>
</dbReference>
<dbReference type="GO" id="GO:0001730">
    <property type="term" value="F:2'-5'-oligoadenylate synthetase activity"/>
    <property type="evidence" value="ECO:0007669"/>
    <property type="project" value="UniProtKB-EC"/>
</dbReference>
<keyword evidence="10" id="KW-0051">Antiviral defense</keyword>
<dbReference type="GO" id="GO:0005524">
    <property type="term" value="F:ATP binding"/>
    <property type="evidence" value="ECO:0007669"/>
    <property type="project" value="UniProtKB-KW"/>
</dbReference>
<evidence type="ECO:0000256" key="2">
    <source>
        <dbReference type="ARBA" id="ARBA00001946"/>
    </source>
</evidence>
<reference evidence="15" key="1">
    <citation type="submission" date="2025-08" db="UniProtKB">
        <authorList>
            <consortium name="RefSeq"/>
        </authorList>
    </citation>
    <scope>IDENTIFICATION</scope>
    <source>
        <tissue evidence="15">Blood</tissue>
    </source>
</reference>
<evidence type="ECO:0000256" key="11">
    <source>
        <dbReference type="SAM" id="MobiDB-lite"/>
    </source>
</evidence>
<dbReference type="PROSITE" id="PS00832">
    <property type="entry name" value="25A_SYNTH_1"/>
    <property type="match status" value="2"/>
</dbReference>
<evidence type="ECO:0000256" key="1">
    <source>
        <dbReference type="ARBA" id="ARBA00001112"/>
    </source>
</evidence>
<sequence>MELYTTEARKLDIFISENLQPNEEFLGHVRQAVDILCQFLRENCFKDAAAPRPRVLKVVKGGSVGNGTAIKGGSDVDLVVFLNIFKDYKDQETKLKEIVQEIGRKHKEFTEENGKHLDVTLEASKWLNPRVISFTLCSYDPRDSIELNVLPAFDALGQYKKGSKPDPQVYIDLINSTSSSRGGEFSTCFTELQKDFIVARPPKLKSLIRLLKHWYKEYVCLHKAKLRSGESLPPKYALELLAVYAWEQGSGETDFDTEKGFRTVLWLLQQYRQLCVFWTMYYDFENEILKSYLLRQLQKPRPVILDPADPTGIVGEGSRWDLLAQEAERCSRQKCCLPYWDVPVRSKHTQVPFWGCSPTPKIYGAKSIREQKLKEEKKLLSGVVGKVLGVGDRGVKKRNCSEVSVLLPCKAQETETETFFAALSSAMGLYETDAGKLDKFIFDHLQPNEEFLGQVRRAIDKICKFLRENCFKDAAPPRPRVLKVIKGGSSGKGTALKGGSDADLVVFLSIFKAYTDQEHHRKEIIQEIERRLKEFKNKEGRYIDVTIEPSKWPNPRVLSFTLRSFDLRDSIEFDVLPAFDALGQRTGLKPHPQVYIDLIDSSSRGGEFSTCFTELQRDFIIDRPTKLKSLIRLLKHWYKEYVNVYQYKSQLQSGESLPPKYALELLAVYAWEQGSQDKAFDMAKGFRTVLWLLLQHRQLCIFWTKYYNFENATVRQYLTDQLQKSRPVILDPADPTGLLGEGCRWDLLAQEAEHCLGQKCCTHTYVPSAFNWDVPLQVSWEEAAMAYEVRVAFGSCPARPPPFVSVRETKLLREPRNNCRFPALRAVSFPGRKRKGGPVAGLCVPFGTREPAMLSAARFPAMELYDTDASKLDKFIVERLQPNAGVRDQMLERVGDVCEFLRDKCFRDAAPPRPRVLKAVKGGSSGKGTALKEGSDADLVVFLSIFKGYTDQQQYRKEIIQEIEKRLREYKNKEGESLDVNFEPSKWPNPRVLSFTLPSRDLSESIEFDVLPAFDALGHFQKGSKPDPQVYVDLIVLMNSGCCRGGEFSTCFTELQKDFIIARPTKLKSLIRLLKHWYKKYVNVNQYKSQLRSGESLPPKYALELLAVYAWEQGSQETDFDMAKGFRTVLWLLQQHSQLCIFWTTYYDFGNETLRRHLISQLRKPKPVILDPADPTGLLGEGSRWDLLVQEAERCSRQKCCTNNYVSSAIRWDVPLQVSWKEEARPNPEKKPISFSPRRKRKVKPGGLPTE</sequence>
<evidence type="ECO:0000313" key="15">
    <source>
        <dbReference type="RefSeq" id="XP_054851831.1"/>
    </source>
</evidence>
<dbReference type="InterPro" id="IPR043519">
    <property type="entry name" value="NT_sf"/>
</dbReference>